<name>A0A2R5FV91_NOSCO</name>
<evidence type="ECO:0000313" key="1">
    <source>
        <dbReference type="EMBL" id="GBG22670.1"/>
    </source>
</evidence>
<reference evidence="1 2" key="1">
    <citation type="submission" date="2017-06" db="EMBL/GenBank/DDBJ databases">
        <title>Genome sequencing of cyanobaciteial culture collection at National Institute for Environmental Studies (NIES).</title>
        <authorList>
            <person name="Hirose Y."/>
            <person name="Shimura Y."/>
            <person name="Fujisawa T."/>
            <person name="Nakamura Y."/>
            <person name="Kawachi M."/>
        </authorList>
    </citation>
    <scope>NUCLEOTIDE SEQUENCE [LARGE SCALE GENOMIC DNA]</scope>
    <source>
        <strain evidence="1 2">NIES-4072</strain>
    </source>
</reference>
<proteinExistence type="predicted"/>
<dbReference type="RefSeq" id="WP_181374198.1">
    <property type="nucleotide sequence ID" value="NZ_BDUD01000001.1"/>
</dbReference>
<gene>
    <name evidence="1" type="ORF">NIES4072_63820</name>
</gene>
<organism evidence="1 2">
    <name type="scientific">Nostoc commune NIES-4072</name>
    <dbReference type="NCBI Taxonomy" id="2005467"/>
    <lineage>
        <taxon>Bacteria</taxon>
        <taxon>Bacillati</taxon>
        <taxon>Cyanobacteriota</taxon>
        <taxon>Cyanophyceae</taxon>
        <taxon>Nostocales</taxon>
        <taxon>Nostocaceae</taxon>
        <taxon>Nostoc</taxon>
    </lineage>
</organism>
<protein>
    <submittedName>
        <fullName evidence="1">Uncharacterized protein</fullName>
    </submittedName>
</protein>
<dbReference type="Proteomes" id="UP000245124">
    <property type="component" value="Unassembled WGS sequence"/>
</dbReference>
<accession>A0A2R5FV91</accession>
<evidence type="ECO:0000313" key="2">
    <source>
        <dbReference type="Proteomes" id="UP000245124"/>
    </source>
</evidence>
<keyword evidence="2" id="KW-1185">Reference proteome</keyword>
<sequence>MKDNTPLFLALAGIGVLVWTLQQQSTPDFKTQLTKCQAEFEGFKNGVIYRR</sequence>
<comment type="caution">
    <text evidence="1">The sequence shown here is derived from an EMBL/GenBank/DDBJ whole genome shotgun (WGS) entry which is preliminary data.</text>
</comment>
<dbReference type="AlphaFoldDB" id="A0A2R5FV91"/>
<dbReference type="EMBL" id="BDUD01000001">
    <property type="protein sequence ID" value="GBG22670.1"/>
    <property type="molecule type" value="Genomic_DNA"/>
</dbReference>